<evidence type="ECO:0000256" key="1">
    <source>
        <dbReference type="ARBA" id="ARBA00004123"/>
    </source>
</evidence>
<sequence>MRVTQTLNNNNSSNIVDIQNNKNITSNPNKFIAPAEVDSAISATLFLDTTLNTDPNFKITDSVEEPFASENSDSSFSNLYHPMTVTTKATTTSTTATISRQPDKKLKYGFLSNLLSSNSSSHSISSTSSGLDVQKKKSSSSTESSSKQKLFKSWGNAQDNEYKNIEKALTKFQSKDRHKVDVLKSLIPWLKKYTTDRIGPIPHMDTTDTYMDIPIDIIITYRAALMSTLHYAIDRLNQKGVYSNALPVSKSHIKRIIKETVGDDDSSIDRMTKQNEKISTLFPEHLKILCFLNLKLWWRQFENAKRIWGEPPIEMSGNWIRRWQSDDSELFFSFYKHYHIVLKAYLASHLTASGSVKIMTPPFEYITAPGYIHLASFFLLKIESLIHRNIHTITTVIQFEHPRGNGNTNNVNQGSNNGITNAMNPNAAAIGMGSLSTTSINGVIASNADANGNVALGGMMNGVAAGSGKPKVLEMAGRRFVETVVSIVEIGFFQEMCNIWINAVVTKTNMYDVEGVFCLLDFIDTLMLELEARDSIVSSESTSSNSNSTSSDSSSSPPFTAPNLINILDIPSYISLFKQLLEESDHTITILRTISFIYTHFFLLTSQPTYLRQLVKEILLNEEMFERLFCHWSRNVRIYYMRLLVWRLGRIGGGIGKHEDNKDQEISDSGVIIEDNEEIVIDILITLQSRLDGMRLYHEFLSNYTGVMEDVEQVFKAEMAESMNESNSNQIENSNNEELQKQPIVEPQNTSSSSSVLSTSTSSISSSIPNKNRRSKLSFIPSGKETIAPCFIRWIFPSGSNKSSNSNKLEQKLSSETVTSRTSPTSPTTPSIPIRTTSKPTVQPLLWRYAFHRHTYAGKAISEYESVNQEYAEWCAQVANIERENSSNGNGVNNIISGTNSTDLMATRFPGLVVEYPKYFGNGQKILKIKKEQVKNEDSQELEEQDTSLILDNQYVFIQLPSGNIKVVKLQKDTTVPLGKFGTFHSNDIIGRPFGHSYEIYDRDKVKVIKNVAFYEIDETSANNKEILDDPSKQKLSYQEIEKLKKQGLEGQASYIKDIIKKMVESHSAFDQKTEYSKAKYIKRKEAKFSRVFTPVRPTLYSVWEYFFSKNPGKIRDMRIDTLSQILTLANVRADTKLLVVDDTQGLVITGVMERLGGYGTILGIHDGENHNYDIVRFMNFSKKVNDSLITLSWQQVFKEEAQASFNYQDESTLSEKDLKYYLRRKATYERIRDAREILWKGRFDCLIIASQYQPESILEALMPYLSGSRPIIIYHINKEMLINACVYMRISKKYLNPQITESWLRQYQVLPGRTHPSMSTSGGGGYLLHATHIIIDESLPKPIPSYMKQKEQKDALEGEDQSFDDNTISLTDQNSMNINEEILNQNDITKDNFNINEEELHHLDNKRTKLD</sequence>
<dbReference type="Proteomes" id="UP001153678">
    <property type="component" value="Unassembled WGS sequence"/>
</dbReference>
<dbReference type="GO" id="GO:0030488">
    <property type="term" value="P:tRNA methylation"/>
    <property type="evidence" value="ECO:0007669"/>
    <property type="project" value="InterPro"/>
</dbReference>
<accession>A0A9W4WX13</accession>
<comment type="subcellular location">
    <subcellularLocation>
        <location evidence="1">Nucleus</location>
    </subcellularLocation>
</comment>
<organism evidence="8 9">
    <name type="scientific">Funneliformis geosporum</name>
    <dbReference type="NCBI Taxonomy" id="1117311"/>
    <lineage>
        <taxon>Eukaryota</taxon>
        <taxon>Fungi</taxon>
        <taxon>Fungi incertae sedis</taxon>
        <taxon>Mucoromycota</taxon>
        <taxon>Glomeromycotina</taxon>
        <taxon>Glomeromycetes</taxon>
        <taxon>Glomerales</taxon>
        <taxon>Glomeraceae</taxon>
        <taxon>Funneliformis</taxon>
    </lineage>
</organism>
<keyword evidence="4" id="KW-0819">tRNA processing</keyword>
<evidence type="ECO:0000256" key="7">
    <source>
        <dbReference type="SAM" id="MobiDB-lite"/>
    </source>
</evidence>
<dbReference type="GO" id="GO:0005634">
    <property type="term" value="C:nucleus"/>
    <property type="evidence" value="ECO:0007669"/>
    <property type="project" value="UniProtKB-SubCell"/>
</dbReference>
<dbReference type="EMBL" id="CAMKVN010000636">
    <property type="protein sequence ID" value="CAI2169896.1"/>
    <property type="molecule type" value="Genomic_DNA"/>
</dbReference>
<dbReference type="InterPro" id="IPR017423">
    <property type="entry name" value="TRM6"/>
</dbReference>
<feature type="region of interest" description="Disordered" evidence="7">
    <location>
        <begin position="539"/>
        <end position="558"/>
    </location>
</feature>
<reference evidence="8" key="1">
    <citation type="submission" date="2022-08" db="EMBL/GenBank/DDBJ databases">
        <authorList>
            <person name="Kallberg Y."/>
            <person name="Tangrot J."/>
            <person name="Rosling A."/>
        </authorList>
    </citation>
    <scope>NUCLEOTIDE SEQUENCE</scope>
    <source>
        <strain evidence="8">Wild A</strain>
    </source>
</reference>
<dbReference type="Pfam" id="PF08578">
    <property type="entry name" value="DUF1765"/>
    <property type="match status" value="1"/>
</dbReference>
<proteinExistence type="inferred from homology"/>
<evidence type="ECO:0000256" key="3">
    <source>
        <dbReference type="ARBA" id="ARBA00021704"/>
    </source>
</evidence>
<feature type="compositionally biased region" description="Low complexity" evidence="7">
    <location>
        <begin position="117"/>
        <end position="131"/>
    </location>
</feature>
<name>A0A9W4WX13_9GLOM</name>
<dbReference type="PANTHER" id="PTHR12945:SF0">
    <property type="entry name" value="TRNA (ADENINE(58)-N(1))-METHYLTRANSFERASE NON-CATALYTIC SUBUNIT TRM6"/>
    <property type="match status" value="1"/>
</dbReference>
<dbReference type="InterPro" id="IPR013887">
    <property type="entry name" value="UPF0592"/>
</dbReference>
<comment type="similarity">
    <text evidence="2">Belongs to the TRM6/GCD10 family.</text>
</comment>
<evidence type="ECO:0000256" key="2">
    <source>
        <dbReference type="ARBA" id="ARBA00008320"/>
    </source>
</evidence>
<keyword evidence="5" id="KW-0539">Nucleus</keyword>
<evidence type="ECO:0000256" key="6">
    <source>
        <dbReference type="ARBA" id="ARBA00032319"/>
    </source>
</evidence>
<feature type="region of interest" description="Disordered" evidence="7">
    <location>
        <begin position="117"/>
        <end position="144"/>
    </location>
</feature>
<comment type="caution">
    <text evidence="8">The sequence shown here is derived from an EMBL/GenBank/DDBJ whole genome shotgun (WGS) entry which is preliminary data.</text>
</comment>
<dbReference type="PANTHER" id="PTHR12945">
    <property type="entry name" value="TRANSLATION INITIATION FACTOR EIF3-RELATED"/>
    <property type="match status" value="1"/>
</dbReference>
<keyword evidence="9" id="KW-1185">Reference proteome</keyword>
<evidence type="ECO:0000313" key="8">
    <source>
        <dbReference type="EMBL" id="CAI2169896.1"/>
    </source>
</evidence>
<feature type="region of interest" description="Disordered" evidence="7">
    <location>
        <begin position="744"/>
        <end position="776"/>
    </location>
</feature>
<evidence type="ECO:0000313" key="9">
    <source>
        <dbReference type="Proteomes" id="UP001153678"/>
    </source>
</evidence>
<feature type="region of interest" description="Disordered" evidence="7">
    <location>
        <begin position="801"/>
        <end position="837"/>
    </location>
</feature>
<evidence type="ECO:0000256" key="5">
    <source>
        <dbReference type="ARBA" id="ARBA00023242"/>
    </source>
</evidence>
<feature type="compositionally biased region" description="Low complexity" evidence="7">
    <location>
        <begin position="539"/>
        <end position="556"/>
    </location>
</feature>
<dbReference type="OrthoDB" id="10254665at2759"/>
<gene>
    <name evidence="8" type="ORF">FWILDA_LOCUS4312</name>
</gene>
<feature type="compositionally biased region" description="Low complexity" evidence="7">
    <location>
        <begin position="750"/>
        <end position="767"/>
    </location>
</feature>
<protein>
    <recommendedName>
        <fullName evidence="3">tRNA (adenine(58)-N(1))-methyltransferase non-catalytic subunit TRM6</fullName>
    </recommendedName>
    <alternativeName>
        <fullName evidence="6">tRNA(m1A58)-methyltransferase subunit TRM6</fullName>
    </alternativeName>
</protein>
<dbReference type="Pfam" id="PF04189">
    <property type="entry name" value="Gcd10p"/>
    <property type="match status" value="1"/>
</dbReference>
<evidence type="ECO:0000256" key="4">
    <source>
        <dbReference type="ARBA" id="ARBA00022694"/>
    </source>
</evidence>
<dbReference type="GO" id="GO:0031515">
    <property type="term" value="C:tRNA (m1A) methyltransferase complex"/>
    <property type="evidence" value="ECO:0007669"/>
    <property type="project" value="InterPro"/>
</dbReference>